<dbReference type="CDD" id="cd08422">
    <property type="entry name" value="PBP2_CrgA_like"/>
    <property type="match status" value="1"/>
</dbReference>
<comment type="similarity">
    <text evidence="1">Belongs to the LysR transcriptional regulatory family.</text>
</comment>
<gene>
    <name evidence="6" type="ORF">ACFOMG_15650</name>
</gene>
<evidence type="ECO:0000259" key="5">
    <source>
        <dbReference type="PROSITE" id="PS50931"/>
    </source>
</evidence>
<evidence type="ECO:0000256" key="1">
    <source>
        <dbReference type="ARBA" id="ARBA00009437"/>
    </source>
</evidence>
<evidence type="ECO:0000256" key="4">
    <source>
        <dbReference type="ARBA" id="ARBA00023163"/>
    </source>
</evidence>
<dbReference type="InterPro" id="IPR058163">
    <property type="entry name" value="LysR-type_TF_proteobact-type"/>
</dbReference>
<dbReference type="SUPFAM" id="SSF46785">
    <property type="entry name" value="Winged helix' DNA-binding domain"/>
    <property type="match status" value="1"/>
</dbReference>
<evidence type="ECO:0000256" key="3">
    <source>
        <dbReference type="ARBA" id="ARBA00023125"/>
    </source>
</evidence>
<evidence type="ECO:0000313" key="7">
    <source>
        <dbReference type="Proteomes" id="UP001595722"/>
    </source>
</evidence>
<evidence type="ECO:0000256" key="2">
    <source>
        <dbReference type="ARBA" id="ARBA00023015"/>
    </source>
</evidence>
<dbReference type="Proteomes" id="UP001595722">
    <property type="component" value="Unassembled WGS sequence"/>
</dbReference>
<proteinExistence type="inferred from homology"/>
<dbReference type="EMBL" id="JBHRYB010000015">
    <property type="protein sequence ID" value="MFC3681539.1"/>
    <property type="molecule type" value="Genomic_DNA"/>
</dbReference>
<dbReference type="InterPro" id="IPR000847">
    <property type="entry name" value="LysR_HTH_N"/>
</dbReference>
<evidence type="ECO:0000313" key="6">
    <source>
        <dbReference type="EMBL" id="MFC3681539.1"/>
    </source>
</evidence>
<keyword evidence="3" id="KW-0238">DNA-binding</keyword>
<dbReference type="SUPFAM" id="SSF53850">
    <property type="entry name" value="Periplasmic binding protein-like II"/>
    <property type="match status" value="1"/>
</dbReference>
<comment type="caution">
    <text evidence="6">The sequence shown here is derived from an EMBL/GenBank/DDBJ whole genome shotgun (WGS) entry which is preliminary data.</text>
</comment>
<dbReference type="Gene3D" id="3.40.190.290">
    <property type="match status" value="1"/>
</dbReference>
<dbReference type="PANTHER" id="PTHR30537:SF5">
    <property type="entry name" value="HTH-TYPE TRANSCRIPTIONAL ACTIVATOR TTDR-RELATED"/>
    <property type="match status" value="1"/>
</dbReference>
<keyword evidence="4" id="KW-0804">Transcription</keyword>
<sequence>MLIGKREEFDLNEMAIFVHVVEAGSFTGAAKNLGLPKSTVSRKITQLEERLGVRLIQRTTRSLRLTDTGNAYYNHCARILSEIEEANIAVTQMQSTPTGTLRITAPVLFGSTVLSSLVAEYMEQHPQVSIDLTLSDQKLDLVQEGIDIAFRVGQLEDSSLIGRHLGDVRGLLCASPDYLRRHGSPNHPNDLSDHILLSSPDWNSWGFIGPDEQEHTVQVKPRLQVNDFASLYTLALSGVGIAPLPMIIAASAIRSKNLVPVLSDWPFETSPIHALYPSNRHLSAKVRSFVDFVIESVRPNPPWEVELAEASHSLKDNNDSRSLQ</sequence>
<dbReference type="PANTHER" id="PTHR30537">
    <property type="entry name" value="HTH-TYPE TRANSCRIPTIONAL REGULATOR"/>
    <property type="match status" value="1"/>
</dbReference>
<dbReference type="PRINTS" id="PR00039">
    <property type="entry name" value="HTHLYSR"/>
</dbReference>
<reference evidence="7" key="1">
    <citation type="journal article" date="2019" name="Int. J. Syst. Evol. Microbiol.">
        <title>The Global Catalogue of Microorganisms (GCM) 10K type strain sequencing project: providing services to taxonomists for standard genome sequencing and annotation.</title>
        <authorList>
            <consortium name="The Broad Institute Genomics Platform"/>
            <consortium name="The Broad Institute Genome Sequencing Center for Infectious Disease"/>
            <person name="Wu L."/>
            <person name="Ma J."/>
        </authorList>
    </citation>
    <scope>NUCLEOTIDE SEQUENCE [LARGE SCALE GENOMIC DNA]</scope>
    <source>
        <strain evidence="7">KCTC 42424</strain>
    </source>
</reference>
<dbReference type="InterPro" id="IPR036388">
    <property type="entry name" value="WH-like_DNA-bd_sf"/>
</dbReference>
<keyword evidence="2" id="KW-0805">Transcription regulation</keyword>
<name>A0ABV7VVG2_9GAMM</name>
<protein>
    <submittedName>
        <fullName evidence="6">LysR substrate-binding domain-containing protein</fullName>
    </submittedName>
</protein>
<dbReference type="Gene3D" id="1.10.10.10">
    <property type="entry name" value="Winged helix-like DNA-binding domain superfamily/Winged helix DNA-binding domain"/>
    <property type="match status" value="1"/>
</dbReference>
<organism evidence="6 7">
    <name type="scientific">Bacterioplanoides pacificum</name>
    <dbReference type="NCBI Taxonomy" id="1171596"/>
    <lineage>
        <taxon>Bacteria</taxon>
        <taxon>Pseudomonadati</taxon>
        <taxon>Pseudomonadota</taxon>
        <taxon>Gammaproteobacteria</taxon>
        <taxon>Oceanospirillales</taxon>
        <taxon>Oceanospirillaceae</taxon>
        <taxon>Bacterioplanoides</taxon>
    </lineage>
</organism>
<dbReference type="Pfam" id="PF03466">
    <property type="entry name" value="LysR_substrate"/>
    <property type="match status" value="1"/>
</dbReference>
<dbReference type="InterPro" id="IPR005119">
    <property type="entry name" value="LysR_subst-bd"/>
</dbReference>
<accession>A0ABV7VVG2</accession>
<dbReference type="RefSeq" id="WP_376868000.1">
    <property type="nucleotide sequence ID" value="NZ_JBHRYB010000015.1"/>
</dbReference>
<dbReference type="PROSITE" id="PS50931">
    <property type="entry name" value="HTH_LYSR"/>
    <property type="match status" value="1"/>
</dbReference>
<dbReference type="InterPro" id="IPR036390">
    <property type="entry name" value="WH_DNA-bd_sf"/>
</dbReference>
<dbReference type="Pfam" id="PF00126">
    <property type="entry name" value="HTH_1"/>
    <property type="match status" value="1"/>
</dbReference>
<feature type="domain" description="HTH lysR-type" evidence="5">
    <location>
        <begin position="9"/>
        <end position="66"/>
    </location>
</feature>
<keyword evidence="7" id="KW-1185">Reference proteome</keyword>